<dbReference type="EMBL" id="SHOA02000106">
    <property type="protein sequence ID" value="TDH68374.1"/>
    <property type="molecule type" value="Genomic_DNA"/>
</dbReference>
<dbReference type="SUPFAM" id="SSF49899">
    <property type="entry name" value="Concanavalin A-like lectins/glucanases"/>
    <property type="match status" value="1"/>
</dbReference>
<name>A0A976FKU5_BRELC</name>
<dbReference type="AlphaFoldDB" id="A0A976FKU5"/>
<proteinExistence type="inferred from homology"/>
<dbReference type="KEGG" id="blac:94353456"/>
<dbReference type="Gene3D" id="2.60.120.180">
    <property type="match status" value="1"/>
</dbReference>
<keyword evidence="4" id="KW-1185">Reference proteome</keyword>
<evidence type="ECO:0000313" key="2">
    <source>
        <dbReference type="EMBL" id="TDH68373.1"/>
    </source>
</evidence>
<gene>
    <name evidence="3" type="ORF">CCR75_009746</name>
    <name evidence="2" type="ORF">CCR75_009747</name>
</gene>
<evidence type="ECO:0000256" key="1">
    <source>
        <dbReference type="ARBA" id="ARBA00005519"/>
    </source>
</evidence>
<dbReference type="Proteomes" id="UP000294530">
    <property type="component" value="Unassembled WGS sequence"/>
</dbReference>
<comment type="similarity">
    <text evidence="1">Belongs to the glycosyl hydrolase 12 (cellulase H) family.</text>
</comment>
<reference evidence="3 4" key="1">
    <citation type="journal article" date="2021" name="Genome Biol.">
        <title>AFLAP: assembly-free linkage analysis pipeline using k-mers from genome sequencing data.</title>
        <authorList>
            <person name="Fletcher K."/>
            <person name="Zhang L."/>
            <person name="Gil J."/>
            <person name="Han R."/>
            <person name="Cavanaugh K."/>
            <person name="Michelmore R."/>
        </authorList>
    </citation>
    <scope>NUCLEOTIDE SEQUENCE [LARGE SCALE GENOMIC DNA]</scope>
    <source>
        <strain evidence="3 4">SF5</strain>
    </source>
</reference>
<organism evidence="3 4">
    <name type="scientific">Bremia lactucae</name>
    <name type="common">Lettuce downy mildew</name>
    <dbReference type="NCBI Taxonomy" id="4779"/>
    <lineage>
        <taxon>Eukaryota</taxon>
        <taxon>Sar</taxon>
        <taxon>Stramenopiles</taxon>
        <taxon>Oomycota</taxon>
        <taxon>Peronosporomycetes</taxon>
        <taxon>Peronosporales</taxon>
        <taxon>Peronosporaceae</taxon>
        <taxon>Bremia</taxon>
    </lineage>
</organism>
<dbReference type="InterPro" id="IPR013320">
    <property type="entry name" value="ConA-like_dom_sf"/>
</dbReference>
<protein>
    <submittedName>
        <fullName evidence="3">Uncharacterized protein</fullName>
    </submittedName>
</protein>
<dbReference type="GeneID" id="94353456"/>
<reference evidence="3" key="2">
    <citation type="submission" date="2021-07" db="EMBL/GenBank/DDBJ databases">
        <authorList>
            <person name="Fletcher K."/>
        </authorList>
    </citation>
    <scope>NUCLEOTIDE SEQUENCE</scope>
    <source>
        <strain evidence="3">SF5</strain>
    </source>
</reference>
<comment type="caution">
    <text evidence="3">The sequence shown here is derived from an EMBL/GenBank/DDBJ whole genome shotgun (WGS) entry which is preliminary data.</text>
</comment>
<dbReference type="GO" id="GO:0008810">
    <property type="term" value="F:cellulase activity"/>
    <property type="evidence" value="ECO:0007669"/>
    <property type="project" value="InterPro"/>
</dbReference>
<evidence type="ECO:0000313" key="3">
    <source>
        <dbReference type="EMBL" id="TDH68374.1"/>
    </source>
</evidence>
<dbReference type="EMBL" id="SHOA02000106">
    <property type="protein sequence ID" value="TDH68373.1"/>
    <property type="molecule type" value="Genomic_DNA"/>
</dbReference>
<accession>A0A976FKU5</accession>
<dbReference type="PANTHER" id="PTHR34002">
    <property type="entry name" value="BLR1656 PROTEIN"/>
    <property type="match status" value="1"/>
</dbReference>
<dbReference type="GO" id="GO:0000272">
    <property type="term" value="P:polysaccharide catabolic process"/>
    <property type="evidence" value="ECO:0007669"/>
    <property type="project" value="InterPro"/>
</dbReference>
<dbReference type="InterPro" id="IPR013319">
    <property type="entry name" value="GH11/12"/>
</dbReference>
<dbReference type="RefSeq" id="XP_067817873.1">
    <property type="nucleotide sequence ID" value="XM_067967785.1"/>
</dbReference>
<evidence type="ECO:0000313" key="4">
    <source>
        <dbReference type="Proteomes" id="UP000294530"/>
    </source>
</evidence>
<dbReference type="InterPro" id="IPR002594">
    <property type="entry name" value="GH12"/>
</dbReference>
<sequence length="228" mass="25116">MSSTGTADDSKCPSKPTNTTKYAFYTVAKPQDTVCLELTKDGGDTVAWRSTYVVKNTDSSNQESLAVSRYLLDPWPLNLIGSLILNFHYNYKTSDMTSAVMMRMTIAKTALDPVVIEVRVILAYSGDKTNLVASAKYLEEVDIGGIPFELYEVVNSHGVVVPTFVSKTLQVSYEGDFMNFIDHLSPKTINQQYYLQTLETGLLIHSSAGNSFEVTNLGIAHAYLGPTE</sequence>
<dbReference type="PANTHER" id="PTHR34002:SF9">
    <property type="entry name" value="XYLOGLUCAN-SPECIFIC ENDO-BETA-1,4-GLUCANASE A"/>
    <property type="match status" value="1"/>
</dbReference>